<keyword evidence="1" id="KW-0012">Acyltransferase</keyword>
<dbReference type="EMBL" id="JABJNZ010000049">
    <property type="protein sequence ID" value="MBT4870664.1"/>
    <property type="molecule type" value="Genomic_DNA"/>
</dbReference>
<dbReference type="GO" id="GO:0016746">
    <property type="term" value="F:acyltransferase activity"/>
    <property type="evidence" value="ECO:0007669"/>
    <property type="project" value="UniProtKB-KW"/>
</dbReference>
<dbReference type="InterPro" id="IPR011004">
    <property type="entry name" value="Trimer_LpxA-like_sf"/>
</dbReference>
<dbReference type="Proteomes" id="UP000722459">
    <property type="component" value="Unassembled WGS sequence"/>
</dbReference>
<evidence type="ECO:0000313" key="1">
    <source>
        <dbReference type="EMBL" id="MBT4870664.1"/>
    </source>
</evidence>
<protein>
    <submittedName>
        <fullName evidence="1">Acyltransferase</fullName>
    </submittedName>
</protein>
<dbReference type="CDD" id="cd04647">
    <property type="entry name" value="LbH_MAT_like"/>
    <property type="match status" value="1"/>
</dbReference>
<dbReference type="PANTHER" id="PTHR43300">
    <property type="entry name" value="ACETYLTRANSFERASE"/>
    <property type="match status" value="1"/>
</dbReference>
<dbReference type="Gene3D" id="2.160.10.10">
    <property type="entry name" value="Hexapeptide repeat proteins"/>
    <property type="match status" value="1"/>
</dbReference>
<name>A0A8T5GEV4_9ARCH</name>
<dbReference type="InterPro" id="IPR050179">
    <property type="entry name" value="Trans_hexapeptide_repeat"/>
</dbReference>
<accession>A0A8T5GEV4</accession>
<dbReference type="InterPro" id="IPR001451">
    <property type="entry name" value="Hexapep"/>
</dbReference>
<gene>
    <name evidence="1" type="ORF">HON47_03765</name>
</gene>
<comment type="caution">
    <text evidence="1">The sequence shown here is derived from an EMBL/GenBank/DDBJ whole genome shotgun (WGS) entry which is preliminary data.</text>
</comment>
<keyword evidence="1" id="KW-0808">Transferase</keyword>
<evidence type="ECO:0000313" key="2">
    <source>
        <dbReference type="Proteomes" id="UP000722459"/>
    </source>
</evidence>
<sequence>MRNITILKTKAGESSLGWKKKKSTLSVTKNWIFAWLATKMPGNANQFFYKKMGVTIGKNVQIMPGVRMEIFFPELIKISDNVVIGQEAFIACHEFNVSEFRFGPITIGKNVLIGARAFILPGVTIGDNAIVPANTTIYKSVKENNIAYGSPLQFKDFTKKKK</sequence>
<dbReference type="AlphaFoldDB" id="A0A8T5GEV4"/>
<dbReference type="SUPFAM" id="SSF51161">
    <property type="entry name" value="Trimeric LpxA-like enzymes"/>
    <property type="match status" value="1"/>
</dbReference>
<proteinExistence type="predicted"/>
<dbReference type="PANTHER" id="PTHR43300:SF6">
    <property type="entry name" value="ACETYLTRANSFERASE YVOF-RELATED"/>
    <property type="match status" value="1"/>
</dbReference>
<dbReference type="Pfam" id="PF14602">
    <property type="entry name" value="Hexapep_2"/>
    <property type="match status" value="1"/>
</dbReference>
<reference evidence="1" key="1">
    <citation type="journal article" date="2021" name="ISME J.">
        <title>Mercury methylation by metabolically versatile and cosmopolitan marine bacteria.</title>
        <authorList>
            <person name="Lin H."/>
            <person name="Ascher D.B."/>
            <person name="Myung Y."/>
            <person name="Lamborg C.H."/>
            <person name="Hallam S.J."/>
            <person name="Gionfriddo C.M."/>
            <person name="Holt K.E."/>
            <person name="Moreau J.W."/>
        </authorList>
    </citation>
    <scope>NUCLEOTIDE SEQUENCE</scope>
    <source>
        <strain evidence="1">SI075_bin30</strain>
    </source>
</reference>
<organism evidence="1 2">
    <name type="scientific">Candidatus Iainarchaeum sp</name>
    <dbReference type="NCBI Taxonomy" id="3101447"/>
    <lineage>
        <taxon>Archaea</taxon>
        <taxon>Candidatus Iainarchaeota</taxon>
        <taxon>Candidatus Iainarchaeia</taxon>
        <taxon>Candidatus Iainarchaeales</taxon>
        <taxon>Candidatus Iainarchaeaceae</taxon>
        <taxon>Candidatus Iainarchaeum</taxon>
    </lineage>
</organism>